<evidence type="ECO:0000313" key="1">
    <source>
        <dbReference type="EMBL" id="OMO71533.1"/>
    </source>
</evidence>
<name>A0A1R3HML4_9ROSI</name>
<organism evidence="1 2">
    <name type="scientific">Corchorus olitorius</name>
    <dbReference type="NCBI Taxonomy" id="93759"/>
    <lineage>
        <taxon>Eukaryota</taxon>
        <taxon>Viridiplantae</taxon>
        <taxon>Streptophyta</taxon>
        <taxon>Embryophyta</taxon>
        <taxon>Tracheophyta</taxon>
        <taxon>Spermatophyta</taxon>
        <taxon>Magnoliopsida</taxon>
        <taxon>eudicotyledons</taxon>
        <taxon>Gunneridae</taxon>
        <taxon>Pentapetalae</taxon>
        <taxon>rosids</taxon>
        <taxon>malvids</taxon>
        <taxon>Malvales</taxon>
        <taxon>Malvaceae</taxon>
        <taxon>Grewioideae</taxon>
        <taxon>Apeibeae</taxon>
        <taxon>Corchorus</taxon>
    </lineage>
</organism>
<accession>A0A1R3HML4</accession>
<dbReference type="AlphaFoldDB" id="A0A1R3HML4"/>
<reference evidence="2" key="1">
    <citation type="submission" date="2013-09" db="EMBL/GenBank/DDBJ databases">
        <title>Corchorus olitorius genome sequencing.</title>
        <authorList>
            <person name="Alam M."/>
            <person name="Haque M.S."/>
            <person name="Islam M.S."/>
            <person name="Emdad E.M."/>
            <person name="Islam M.M."/>
            <person name="Ahmed B."/>
            <person name="Halim A."/>
            <person name="Hossen Q.M.M."/>
            <person name="Hossain M.Z."/>
            <person name="Ahmed R."/>
            <person name="Khan M.M."/>
            <person name="Islam R."/>
            <person name="Rashid M.M."/>
            <person name="Khan S.A."/>
            <person name="Rahman M.S."/>
            <person name="Alam M."/>
            <person name="Yahiya A.S."/>
            <person name="Khan M.S."/>
            <person name="Azam M.S."/>
            <person name="Haque T."/>
            <person name="Lashkar M.Z.H."/>
            <person name="Akhand A.I."/>
            <person name="Morshed G."/>
            <person name="Roy S."/>
            <person name="Uddin K.S."/>
            <person name="Rabeya T."/>
            <person name="Hossain A.S."/>
            <person name="Chowdhury A."/>
            <person name="Snigdha A.R."/>
            <person name="Mortoza M.S."/>
            <person name="Matin S.A."/>
            <person name="Hoque S.M.E."/>
            <person name="Islam M.K."/>
            <person name="Roy D.K."/>
            <person name="Haider R."/>
            <person name="Moosa M.M."/>
            <person name="Elias S.M."/>
            <person name="Hasan A.M."/>
            <person name="Jahan S."/>
            <person name="Shafiuddin M."/>
            <person name="Mahmood N."/>
            <person name="Shommy N.S."/>
        </authorList>
    </citation>
    <scope>NUCLEOTIDE SEQUENCE [LARGE SCALE GENOMIC DNA]</scope>
    <source>
        <strain evidence="2">cv. O-4</strain>
    </source>
</reference>
<dbReference type="Proteomes" id="UP000187203">
    <property type="component" value="Unassembled WGS sequence"/>
</dbReference>
<dbReference type="EMBL" id="AWUE01019773">
    <property type="protein sequence ID" value="OMO71533.1"/>
    <property type="molecule type" value="Genomic_DNA"/>
</dbReference>
<gene>
    <name evidence="1" type="ORF">COLO4_28193</name>
</gene>
<sequence>MENKGLNMARNSRFVLKDQGKNEFARVGRLLSWPGMVSL</sequence>
<protein>
    <submittedName>
        <fullName evidence="1">Uncharacterized protein</fullName>
    </submittedName>
</protein>
<evidence type="ECO:0000313" key="2">
    <source>
        <dbReference type="Proteomes" id="UP000187203"/>
    </source>
</evidence>
<keyword evidence="2" id="KW-1185">Reference proteome</keyword>
<proteinExistence type="predicted"/>
<comment type="caution">
    <text evidence="1">The sequence shown here is derived from an EMBL/GenBank/DDBJ whole genome shotgun (WGS) entry which is preliminary data.</text>
</comment>